<proteinExistence type="predicted"/>
<sequence>MLLDVHYHVSKIEASSLIVASQKQKQRIVFGNASRTARRPPTADEQEKIIVVEIGASLWISAHYFCWTVSEIGYVLTDDLLYATQYLYSLYYSALAERRIRPRLMVPSLLGSPVQMSDMVVIGNARTNGYFARYHHVFLFFYLGKVPTMVFTEEIEEDVDVVAYDGRVNHGMEKLCETQAKTTNKQEEEEEKEKEKKEFQDSKEGGELYGVGFFLIKKPLLALLRLVVE</sequence>
<reference evidence="2 3" key="1">
    <citation type="journal article" date="2013" name="Curr. Biol.">
        <title>The Genome of the Foraminiferan Reticulomyxa filosa.</title>
        <authorList>
            <person name="Glockner G."/>
            <person name="Hulsmann N."/>
            <person name="Schleicher M."/>
            <person name="Noegel A.A."/>
            <person name="Eichinger L."/>
            <person name="Gallinger C."/>
            <person name="Pawlowski J."/>
            <person name="Sierra R."/>
            <person name="Euteneuer U."/>
            <person name="Pillet L."/>
            <person name="Moustafa A."/>
            <person name="Platzer M."/>
            <person name="Groth M."/>
            <person name="Szafranski K."/>
            <person name="Schliwa M."/>
        </authorList>
    </citation>
    <scope>NUCLEOTIDE SEQUENCE [LARGE SCALE GENOMIC DNA]</scope>
</reference>
<comment type="caution">
    <text evidence="2">The sequence shown here is derived from an EMBL/GenBank/DDBJ whole genome shotgun (WGS) entry which is preliminary data.</text>
</comment>
<gene>
    <name evidence="2" type="ORF">RFI_30995</name>
</gene>
<evidence type="ECO:0000256" key="1">
    <source>
        <dbReference type="SAM" id="MobiDB-lite"/>
    </source>
</evidence>
<evidence type="ECO:0000313" key="3">
    <source>
        <dbReference type="Proteomes" id="UP000023152"/>
    </source>
</evidence>
<organism evidence="2 3">
    <name type="scientific">Reticulomyxa filosa</name>
    <dbReference type="NCBI Taxonomy" id="46433"/>
    <lineage>
        <taxon>Eukaryota</taxon>
        <taxon>Sar</taxon>
        <taxon>Rhizaria</taxon>
        <taxon>Retaria</taxon>
        <taxon>Foraminifera</taxon>
        <taxon>Monothalamids</taxon>
        <taxon>Reticulomyxidae</taxon>
        <taxon>Reticulomyxa</taxon>
    </lineage>
</organism>
<keyword evidence="3" id="KW-1185">Reference proteome</keyword>
<feature type="compositionally biased region" description="Basic and acidic residues" evidence="1">
    <location>
        <begin position="193"/>
        <end position="202"/>
    </location>
</feature>
<dbReference type="Proteomes" id="UP000023152">
    <property type="component" value="Unassembled WGS sequence"/>
</dbReference>
<feature type="region of interest" description="Disordered" evidence="1">
    <location>
        <begin position="178"/>
        <end position="202"/>
    </location>
</feature>
<evidence type="ECO:0000313" key="2">
    <source>
        <dbReference type="EMBL" id="ETO06402.1"/>
    </source>
</evidence>
<protein>
    <submittedName>
        <fullName evidence="2">Uncharacterized protein</fullName>
    </submittedName>
</protein>
<name>X6LZ43_RETFI</name>
<accession>X6LZ43</accession>
<dbReference type="EMBL" id="ASPP01027171">
    <property type="protein sequence ID" value="ETO06402.1"/>
    <property type="molecule type" value="Genomic_DNA"/>
</dbReference>
<dbReference type="AlphaFoldDB" id="X6LZ43"/>